<evidence type="ECO:0000313" key="1">
    <source>
        <dbReference type="EMBL" id="GBP93975.1"/>
    </source>
</evidence>
<accession>A0A4C2A4S1</accession>
<proteinExistence type="predicted"/>
<dbReference type="EMBL" id="BGZK01002440">
    <property type="protein sequence ID" value="GBP93975.1"/>
    <property type="molecule type" value="Genomic_DNA"/>
</dbReference>
<sequence>MWNYSLTKTAVPRLRNARQDGKKEEQRGNKERWRIVKRSGLPFRLTELVATASINANGEQNREPGLGLKLERDRMRNRLSDKGFDQKPYRIEIKNSIGTNIKSGKEIGSITKTFHIKHEGTHPMTTLAKMQGKDS</sequence>
<reference evidence="1 2" key="1">
    <citation type="journal article" date="2019" name="Commun. Biol.">
        <title>The bagworm genome reveals a unique fibroin gene that provides high tensile strength.</title>
        <authorList>
            <person name="Kono N."/>
            <person name="Nakamura H."/>
            <person name="Ohtoshi R."/>
            <person name="Tomita M."/>
            <person name="Numata K."/>
            <person name="Arakawa K."/>
        </authorList>
    </citation>
    <scope>NUCLEOTIDE SEQUENCE [LARGE SCALE GENOMIC DNA]</scope>
</reference>
<comment type="caution">
    <text evidence="1">The sequence shown here is derived from an EMBL/GenBank/DDBJ whole genome shotgun (WGS) entry which is preliminary data.</text>
</comment>
<evidence type="ECO:0000313" key="2">
    <source>
        <dbReference type="Proteomes" id="UP000299102"/>
    </source>
</evidence>
<name>A0A4C2A4S1_EUMVA</name>
<organism evidence="1 2">
    <name type="scientific">Eumeta variegata</name>
    <name type="common">Bagworm moth</name>
    <name type="synonym">Eumeta japonica</name>
    <dbReference type="NCBI Taxonomy" id="151549"/>
    <lineage>
        <taxon>Eukaryota</taxon>
        <taxon>Metazoa</taxon>
        <taxon>Ecdysozoa</taxon>
        <taxon>Arthropoda</taxon>
        <taxon>Hexapoda</taxon>
        <taxon>Insecta</taxon>
        <taxon>Pterygota</taxon>
        <taxon>Neoptera</taxon>
        <taxon>Endopterygota</taxon>
        <taxon>Lepidoptera</taxon>
        <taxon>Glossata</taxon>
        <taxon>Ditrysia</taxon>
        <taxon>Tineoidea</taxon>
        <taxon>Psychidae</taxon>
        <taxon>Oiketicinae</taxon>
        <taxon>Eumeta</taxon>
    </lineage>
</organism>
<gene>
    <name evidence="1" type="ORF">EVAR_70239_1</name>
</gene>
<dbReference type="Proteomes" id="UP000299102">
    <property type="component" value="Unassembled WGS sequence"/>
</dbReference>
<dbReference type="AlphaFoldDB" id="A0A4C2A4S1"/>
<protein>
    <submittedName>
        <fullName evidence="1">Uncharacterized protein</fullName>
    </submittedName>
</protein>
<keyword evidence="2" id="KW-1185">Reference proteome</keyword>